<dbReference type="RefSeq" id="WP_095930061.1">
    <property type="nucleotide sequence ID" value="NZ_JBHSFY010000015.1"/>
</dbReference>
<organism evidence="1 2">
    <name type="scientific">Flavobacterium chungangensis</name>
    <dbReference type="NCBI Taxonomy" id="2708132"/>
    <lineage>
        <taxon>Bacteria</taxon>
        <taxon>Pseudomonadati</taxon>
        <taxon>Bacteroidota</taxon>
        <taxon>Flavobacteriia</taxon>
        <taxon>Flavobacteriales</taxon>
        <taxon>Flavobacteriaceae</taxon>
        <taxon>Flavobacterium</taxon>
    </lineage>
</organism>
<protein>
    <recommendedName>
        <fullName evidence="3">Metallothionein</fullName>
    </recommendedName>
</protein>
<gene>
    <name evidence="1" type="ORF">ACFO3N_20365</name>
</gene>
<sequence>MKIMKKMSFKDMKENALKRDQMRMISGGCDECGAATKECGEECGGDAGGCDGYCDYCRNGKCDC</sequence>
<comment type="caution">
    <text evidence="1">The sequence shown here is derived from an EMBL/GenBank/DDBJ whole genome shotgun (WGS) entry which is preliminary data.</text>
</comment>
<dbReference type="Proteomes" id="UP001596003">
    <property type="component" value="Unassembled WGS sequence"/>
</dbReference>
<reference evidence="2" key="1">
    <citation type="journal article" date="2019" name="Int. J. Syst. Evol. Microbiol.">
        <title>The Global Catalogue of Microorganisms (GCM) 10K type strain sequencing project: providing services to taxonomists for standard genome sequencing and annotation.</title>
        <authorList>
            <consortium name="The Broad Institute Genomics Platform"/>
            <consortium name="The Broad Institute Genome Sequencing Center for Infectious Disease"/>
            <person name="Wu L."/>
            <person name="Ma J."/>
        </authorList>
    </citation>
    <scope>NUCLEOTIDE SEQUENCE [LARGE SCALE GENOMIC DNA]</scope>
    <source>
        <strain evidence="2">NBRC 103627</strain>
    </source>
</reference>
<keyword evidence="2" id="KW-1185">Reference proteome</keyword>
<dbReference type="EMBL" id="JBHSFY010000015">
    <property type="protein sequence ID" value="MFC4479444.1"/>
    <property type="molecule type" value="Genomic_DNA"/>
</dbReference>
<evidence type="ECO:0000313" key="2">
    <source>
        <dbReference type="Proteomes" id="UP001596003"/>
    </source>
</evidence>
<evidence type="ECO:0000313" key="1">
    <source>
        <dbReference type="EMBL" id="MFC4479444.1"/>
    </source>
</evidence>
<evidence type="ECO:0008006" key="3">
    <source>
        <dbReference type="Google" id="ProtNLM"/>
    </source>
</evidence>
<proteinExistence type="predicted"/>
<accession>A0ABV8ZKI8</accession>
<name>A0ABV8ZKI8_9FLAO</name>